<dbReference type="GO" id="GO:0006508">
    <property type="term" value="P:proteolysis"/>
    <property type="evidence" value="ECO:0007669"/>
    <property type="project" value="UniProtKB-KW"/>
</dbReference>
<accession>A0A2G9PPV5</accession>
<dbReference type="EC" id="3.4.24.-" evidence="9"/>
<evidence type="ECO:0000256" key="2">
    <source>
        <dbReference type="ARBA" id="ARBA00022723"/>
    </source>
</evidence>
<dbReference type="EMBL" id="KV922690">
    <property type="protein sequence ID" value="PIO05392.1"/>
    <property type="molecule type" value="Genomic_DNA"/>
</dbReference>
<keyword evidence="1 9" id="KW-0645">Protease</keyword>
<keyword evidence="7" id="KW-1015">Disulfide bond</keyword>
<evidence type="ECO:0000256" key="5">
    <source>
        <dbReference type="ARBA" id="ARBA00022833"/>
    </source>
</evidence>
<evidence type="ECO:0000256" key="3">
    <source>
        <dbReference type="ARBA" id="ARBA00022737"/>
    </source>
</evidence>
<keyword evidence="13" id="KW-1185">Reference proteome</keyword>
<protein>
    <recommendedName>
        <fullName evidence="9">Metalloendopeptidase</fullName>
        <ecNumber evidence="9">3.4.24.-</ecNumber>
    </recommendedName>
</protein>
<name>A0A2G9PPV5_AQUCT</name>
<dbReference type="AlphaFoldDB" id="A0A2G9PPV5"/>
<dbReference type="InterPro" id="IPR001506">
    <property type="entry name" value="Peptidase_M12A"/>
</dbReference>
<organism evidence="12 13">
    <name type="scientific">Aquarana catesbeiana</name>
    <name type="common">American bullfrog</name>
    <name type="synonym">Rana catesbeiana</name>
    <dbReference type="NCBI Taxonomy" id="8400"/>
    <lineage>
        <taxon>Eukaryota</taxon>
        <taxon>Metazoa</taxon>
        <taxon>Chordata</taxon>
        <taxon>Craniata</taxon>
        <taxon>Vertebrata</taxon>
        <taxon>Euteleostomi</taxon>
        <taxon>Amphibia</taxon>
        <taxon>Batrachia</taxon>
        <taxon>Anura</taxon>
        <taxon>Neobatrachia</taxon>
        <taxon>Ranoidea</taxon>
        <taxon>Ranidae</taxon>
        <taxon>Aquarana</taxon>
    </lineage>
</organism>
<dbReference type="Gene3D" id="2.60.120.290">
    <property type="entry name" value="Spermadhesin, CUB domain"/>
    <property type="match status" value="2"/>
</dbReference>
<dbReference type="SUPFAM" id="SSF49854">
    <property type="entry name" value="Spermadhesin, CUB domain"/>
    <property type="match status" value="2"/>
</dbReference>
<dbReference type="PROSITE" id="PS01180">
    <property type="entry name" value="CUB"/>
    <property type="match status" value="1"/>
</dbReference>
<dbReference type="GO" id="GO:0004222">
    <property type="term" value="F:metalloendopeptidase activity"/>
    <property type="evidence" value="ECO:0007669"/>
    <property type="project" value="UniProtKB-UniRule"/>
</dbReference>
<evidence type="ECO:0000256" key="7">
    <source>
        <dbReference type="ARBA" id="ARBA00023157"/>
    </source>
</evidence>
<dbReference type="PANTHER" id="PTHR24251:SF46">
    <property type="entry name" value="METALLOENDOPEPTIDASE"/>
    <property type="match status" value="1"/>
</dbReference>
<proteinExistence type="predicted"/>
<dbReference type="Gene3D" id="3.40.390.10">
    <property type="entry name" value="Collagenase (Catalytic Domain)"/>
    <property type="match status" value="1"/>
</dbReference>
<dbReference type="Proteomes" id="UP000228934">
    <property type="component" value="Unassembled WGS sequence"/>
</dbReference>
<dbReference type="CDD" id="cd00041">
    <property type="entry name" value="CUB"/>
    <property type="match status" value="2"/>
</dbReference>
<dbReference type="OrthoDB" id="291007at2759"/>
<feature type="domain" description="Peptidase M12A" evidence="11">
    <location>
        <begin position="1"/>
        <end position="75"/>
    </location>
</feature>
<dbReference type="InterPro" id="IPR035914">
    <property type="entry name" value="Sperma_CUB_dom_sf"/>
</dbReference>
<keyword evidence="5 9" id="KW-0862">Zinc</keyword>
<dbReference type="Pfam" id="PF00431">
    <property type="entry name" value="CUB"/>
    <property type="match status" value="2"/>
</dbReference>
<evidence type="ECO:0000256" key="4">
    <source>
        <dbReference type="ARBA" id="ARBA00022801"/>
    </source>
</evidence>
<dbReference type="InterPro" id="IPR000859">
    <property type="entry name" value="CUB_dom"/>
</dbReference>
<comment type="cofactor">
    <cofactor evidence="9">
        <name>Zn(2+)</name>
        <dbReference type="ChEBI" id="CHEBI:29105"/>
    </cofactor>
    <text evidence="9">Binds 1 zinc ion per subunit.</text>
</comment>
<evidence type="ECO:0000256" key="8">
    <source>
        <dbReference type="PROSITE-ProRule" id="PRU00059"/>
    </source>
</evidence>
<dbReference type="GO" id="GO:0046872">
    <property type="term" value="F:metal ion binding"/>
    <property type="evidence" value="ECO:0007669"/>
    <property type="project" value="UniProtKB-KW"/>
</dbReference>
<dbReference type="SUPFAM" id="SSF55486">
    <property type="entry name" value="Metalloproteases ('zincins'), catalytic domain"/>
    <property type="match status" value="1"/>
</dbReference>
<dbReference type="InterPro" id="IPR024079">
    <property type="entry name" value="MetalloPept_cat_dom_sf"/>
</dbReference>
<dbReference type="PROSITE" id="PS51864">
    <property type="entry name" value="ASTACIN"/>
    <property type="match status" value="1"/>
</dbReference>
<dbReference type="SMART" id="SM00042">
    <property type="entry name" value="CUB"/>
    <property type="match status" value="2"/>
</dbReference>
<reference evidence="13" key="1">
    <citation type="journal article" date="2017" name="Nat. Commun.">
        <title>The North American bullfrog draft genome provides insight into hormonal regulation of long noncoding RNA.</title>
        <authorList>
            <person name="Hammond S.A."/>
            <person name="Warren R.L."/>
            <person name="Vandervalk B.P."/>
            <person name="Kucuk E."/>
            <person name="Khan H."/>
            <person name="Gibb E.A."/>
            <person name="Pandoh P."/>
            <person name="Kirk H."/>
            <person name="Zhao Y."/>
            <person name="Jones M."/>
            <person name="Mungall A.J."/>
            <person name="Coope R."/>
            <person name="Pleasance S."/>
            <person name="Moore R.A."/>
            <person name="Holt R.A."/>
            <person name="Round J.M."/>
            <person name="Ohora S."/>
            <person name="Walle B.V."/>
            <person name="Veldhoen N."/>
            <person name="Helbing C.C."/>
            <person name="Birol I."/>
        </authorList>
    </citation>
    <scope>NUCLEOTIDE SEQUENCE [LARGE SCALE GENOMIC DNA]</scope>
</reference>
<evidence type="ECO:0000259" key="10">
    <source>
        <dbReference type="PROSITE" id="PS01180"/>
    </source>
</evidence>
<keyword evidence="4 9" id="KW-0378">Hydrolase</keyword>
<dbReference type="PANTHER" id="PTHR24251">
    <property type="entry name" value="OVOCHYMASE-RELATED"/>
    <property type="match status" value="1"/>
</dbReference>
<comment type="caution">
    <text evidence="8">Lacks conserved residue(s) required for the propagation of feature annotation.</text>
</comment>
<evidence type="ECO:0000313" key="12">
    <source>
        <dbReference type="EMBL" id="PIO05392.1"/>
    </source>
</evidence>
<gene>
    <name evidence="12" type="ORF">AB205_0107440</name>
</gene>
<evidence type="ECO:0000256" key="1">
    <source>
        <dbReference type="ARBA" id="ARBA00022670"/>
    </source>
</evidence>
<keyword evidence="6 9" id="KW-0482">Metalloprotease</keyword>
<keyword evidence="2 9" id="KW-0479">Metal-binding</keyword>
<sequence>MCFTENRGLFVPDRGNTTNIPYDYTSVMHYGRYTYSNKSGVMSIVPIPNPKVPIGQTIGLSSLDVKRINVLYNCNLCRTKLLGASGDFSSSDATPIDMRDNCLWLLHAPSKLILLQFGTFVCSSTNCSANINVYNGVSKNSSLLATIRADQPLPVLISSGRFMLLEYITDPSTPSSFNGSYSSVTYGGTFTTNGGTVVSPNYPSSYPNNVNCTYIIIAPPQNQVMLTFSDFGLESSPQCSNDYLEIRDGENRNASLLGVYCGQMRNMTVQSSGPMVLLQFSSNNKINGIGFSANYYFVSSR</sequence>
<keyword evidence="3" id="KW-0677">Repeat</keyword>
<evidence type="ECO:0000313" key="13">
    <source>
        <dbReference type="Proteomes" id="UP000228934"/>
    </source>
</evidence>
<dbReference type="FunFam" id="2.60.120.290:FF:000013">
    <property type="entry name" value="Membrane frizzled-related protein"/>
    <property type="match status" value="1"/>
</dbReference>
<dbReference type="PRINTS" id="PR00480">
    <property type="entry name" value="ASTACIN"/>
</dbReference>
<evidence type="ECO:0000256" key="9">
    <source>
        <dbReference type="RuleBase" id="RU361183"/>
    </source>
</evidence>
<feature type="domain" description="CUB" evidence="10">
    <location>
        <begin position="186"/>
        <end position="298"/>
    </location>
</feature>
<evidence type="ECO:0000259" key="11">
    <source>
        <dbReference type="PROSITE" id="PS51864"/>
    </source>
</evidence>
<dbReference type="Pfam" id="PF01400">
    <property type="entry name" value="Astacin"/>
    <property type="match status" value="1"/>
</dbReference>
<evidence type="ECO:0000256" key="6">
    <source>
        <dbReference type="ARBA" id="ARBA00023049"/>
    </source>
</evidence>